<dbReference type="InterPro" id="IPR011990">
    <property type="entry name" value="TPR-like_helical_dom_sf"/>
</dbReference>
<evidence type="ECO:0000256" key="2">
    <source>
        <dbReference type="ARBA" id="ARBA00022803"/>
    </source>
</evidence>
<gene>
    <name evidence="7" type="ORF">BYL167_LOCUS19499</name>
    <name evidence="4" type="ORF">CJN711_LOCUS6000</name>
    <name evidence="6" type="ORF">GIL414_LOCUS15680</name>
    <name evidence="5" type="ORF">KQP761_LOCUS11710</name>
</gene>
<dbReference type="PROSITE" id="PS50293">
    <property type="entry name" value="TPR_REGION"/>
    <property type="match status" value="4"/>
</dbReference>
<evidence type="ECO:0000313" key="4">
    <source>
        <dbReference type="EMBL" id="CAF1076847.1"/>
    </source>
</evidence>
<comment type="caution">
    <text evidence="4">The sequence shown here is derived from an EMBL/GenBank/DDBJ whole genome shotgun (WGS) entry which is preliminary data.</text>
</comment>
<keyword evidence="2 3" id="KW-0802">TPR repeat</keyword>
<dbReference type="Proteomes" id="UP000681967">
    <property type="component" value="Unassembled WGS sequence"/>
</dbReference>
<dbReference type="AlphaFoldDB" id="A0A814MEA6"/>
<dbReference type="EMBL" id="CAJOBJ010006962">
    <property type="protein sequence ID" value="CAF4074082.1"/>
    <property type="molecule type" value="Genomic_DNA"/>
</dbReference>
<dbReference type="SMART" id="SM00028">
    <property type="entry name" value="TPR"/>
    <property type="match status" value="11"/>
</dbReference>
<dbReference type="InterPro" id="IPR019734">
    <property type="entry name" value="TPR_rpt"/>
</dbReference>
<feature type="repeat" description="TPR" evidence="3">
    <location>
        <begin position="786"/>
        <end position="819"/>
    </location>
</feature>
<dbReference type="SMART" id="SM00671">
    <property type="entry name" value="SEL1"/>
    <property type="match status" value="4"/>
</dbReference>
<feature type="repeat" description="TPR" evidence="3">
    <location>
        <begin position="617"/>
        <end position="650"/>
    </location>
</feature>
<dbReference type="Gene3D" id="3.90.176.10">
    <property type="entry name" value="Toxin ADP-ribosyltransferase, Chain A, domain 1"/>
    <property type="match status" value="1"/>
</dbReference>
<proteinExistence type="predicted"/>
<dbReference type="PROSITE" id="PS50005">
    <property type="entry name" value="TPR"/>
    <property type="match status" value="7"/>
</dbReference>
<feature type="repeat" description="TPR" evidence="3">
    <location>
        <begin position="533"/>
        <end position="566"/>
    </location>
</feature>
<dbReference type="Pfam" id="PF13424">
    <property type="entry name" value="TPR_12"/>
    <property type="match status" value="5"/>
</dbReference>
<evidence type="ECO:0000256" key="3">
    <source>
        <dbReference type="PROSITE-ProRule" id="PRU00339"/>
    </source>
</evidence>
<dbReference type="Pfam" id="PF13374">
    <property type="entry name" value="TPR_10"/>
    <property type="match status" value="1"/>
</dbReference>
<dbReference type="SUPFAM" id="SSF48445">
    <property type="entry name" value="14-3-3 protein"/>
    <property type="match status" value="1"/>
</dbReference>
<accession>A0A814MEA6</accession>
<feature type="repeat" description="TPR" evidence="3">
    <location>
        <begin position="701"/>
        <end position="734"/>
    </location>
</feature>
<dbReference type="EMBL" id="CAJNOV010001744">
    <property type="protein sequence ID" value="CAF1076847.1"/>
    <property type="molecule type" value="Genomic_DNA"/>
</dbReference>
<dbReference type="OrthoDB" id="66906at2759"/>
<dbReference type="Proteomes" id="UP000663834">
    <property type="component" value="Unassembled WGS sequence"/>
</dbReference>
<reference evidence="4" key="1">
    <citation type="submission" date="2021-02" db="EMBL/GenBank/DDBJ databases">
        <authorList>
            <person name="Nowell W R."/>
        </authorList>
    </citation>
    <scope>NUCLEOTIDE SEQUENCE</scope>
</reference>
<dbReference type="Gene3D" id="1.25.40.10">
    <property type="entry name" value="Tetratricopeptide repeat domain"/>
    <property type="match status" value="5"/>
</dbReference>
<sequence>MTTNIQVNKSIIKSSSIIEHNIIIWLNSDQNYTHENIKNSFQKIQYLISSIEIFDNISECINYLKTVKNENIFMIITDSFYEQYIHDTNLIEEINQIDTVYIFCSDPLKEKSWENECQNQKGTFTNIESIIDAIEQTNYPPENNHPTNSIISIVNNDFDELDPSYIYSKLLIEIILKIEYDDQAKKESFNYCRQYYADNKATVKAIDEFENDYNNHSPIWWYTKESTVYRLLSSAVKAHDANMIIKMGFFMQDLHREIKKIYYETDRTTKVTLYRGHGMLADEFEKFRKRQGEVVAFNWFLSTSTDQEVAMTFANTAILDHAIIGILFEIEIDPSICSIPFACLNNHSYYLQAENEVLISSHSLCRIVKINKIEDRLWIVNLVLTSDMHEQSKFLTNHIRSEIYCVTHWHSLATILQKMGKYDTAVKVLQKIMEITDGSDDEKLMNLLSSNYNNIGLMIDSMEKYSEALSWYTEALEISKNCLSSDHTSLATIYNNIGMVHRSLGDYTLALSNCEIALDIRLKSSSSNDTSLSNVYCNLGMIYESKGDYSEALSYYEKAYEIQKSSLPPHHPFFTASYYNFGGIYSLLGDYSNALLYYTKAVEIQEKCLPADHPSLAFTYSNIGYVYQLMGKYTIALSYFEEALKIQENISESNLLSLATTYNNIGLVHRFMENYPIALAYLDKTLVIEEKCLPLDHPSLAYTYNNLGTIYQSMKEYPTALEYYGKTLKIWQKSLPSNHSSKLATIHNNIGSMYDCMEDYEQALVYYTKAIEIQKSLSCSNPLDPASTYNNIGETYRAMGDHSKALSYYQKALEIEQKHLSSSHPSLATTISNMAVAFEGNKQYEQAFEHAERAVDILCHSLGPNHSQTIINKNYRDQLREKLLPLN</sequence>
<organism evidence="4 8">
    <name type="scientific">Rotaria magnacalcarata</name>
    <dbReference type="NCBI Taxonomy" id="392030"/>
    <lineage>
        <taxon>Eukaryota</taxon>
        <taxon>Metazoa</taxon>
        <taxon>Spiralia</taxon>
        <taxon>Gnathifera</taxon>
        <taxon>Rotifera</taxon>
        <taxon>Eurotatoria</taxon>
        <taxon>Bdelloidea</taxon>
        <taxon>Philodinida</taxon>
        <taxon>Philodinidae</taxon>
        <taxon>Rotaria</taxon>
    </lineage>
</organism>
<dbReference type="PROSITE" id="PS51996">
    <property type="entry name" value="TR_MART"/>
    <property type="match status" value="1"/>
</dbReference>
<dbReference type="PANTHER" id="PTHR45641:SF1">
    <property type="entry name" value="AAA+ ATPASE DOMAIN-CONTAINING PROTEIN"/>
    <property type="match status" value="1"/>
</dbReference>
<dbReference type="SUPFAM" id="SSF48452">
    <property type="entry name" value="TPR-like"/>
    <property type="match status" value="1"/>
</dbReference>
<dbReference type="Proteomes" id="UP000663855">
    <property type="component" value="Unassembled WGS sequence"/>
</dbReference>
<dbReference type="InterPro" id="IPR036815">
    <property type="entry name" value="14-3-3_dom_sf"/>
</dbReference>
<feature type="repeat" description="TPR" evidence="3">
    <location>
        <begin position="744"/>
        <end position="777"/>
    </location>
</feature>
<feature type="repeat" description="TPR" evidence="3">
    <location>
        <begin position="449"/>
        <end position="482"/>
    </location>
</feature>
<dbReference type="SUPFAM" id="SSF81901">
    <property type="entry name" value="HCP-like"/>
    <property type="match status" value="1"/>
</dbReference>
<evidence type="ECO:0000256" key="1">
    <source>
        <dbReference type="ARBA" id="ARBA00022737"/>
    </source>
</evidence>
<dbReference type="EMBL" id="CAJOBH010008290">
    <property type="protein sequence ID" value="CAF4108924.1"/>
    <property type="molecule type" value="Genomic_DNA"/>
</dbReference>
<name>A0A814MEA6_9BILA</name>
<protein>
    <recommendedName>
        <fullName evidence="9">NAD(P)(+)--arginine ADP-ribosyltransferase</fullName>
    </recommendedName>
</protein>
<evidence type="ECO:0000313" key="5">
    <source>
        <dbReference type="EMBL" id="CAF1445040.1"/>
    </source>
</evidence>
<evidence type="ECO:0000313" key="6">
    <source>
        <dbReference type="EMBL" id="CAF4074082.1"/>
    </source>
</evidence>
<feature type="repeat" description="TPR" evidence="3">
    <location>
        <begin position="575"/>
        <end position="608"/>
    </location>
</feature>
<dbReference type="PANTHER" id="PTHR45641">
    <property type="entry name" value="TETRATRICOPEPTIDE REPEAT PROTEIN (AFU_ORTHOLOGUE AFUA_6G03870)"/>
    <property type="match status" value="1"/>
</dbReference>
<dbReference type="Proteomes" id="UP000681720">
    <property type="component" value="Unassembled WGS sequence"/>
</dbReference>
<evidence type="ECO:0008006" key="9">
    <source>
        <dbReference type="Google" id="ProtNLM"/>
    </source>
</evidence>
<dbReference type="InterPro" id="IPR006597">
    <property type="entry name" value="Sel1-like"/>
</dbReference>
<dbReference type="EMBL" id="CAJNOW010005255">
    <property type="protein sequence ID" value="CAF1445040.1"/>
    <property type="molecule type" value="Genomic_DNA"/>
</dbReference>
<dbReference type="SUPFAM" id="SSF56399">
    <property type="entry name" value="ADP-ribosylation"/>
    <property type="match status" value="1"/>
</dbReference>
<keyword evidence="1" id="KW-0677">Repeat</keyword>
<evidence type="ECO:0000313" key="8">
    <source>
        <dbReference type="Proteomes" id="UP000663855"/>
    </source>
</evidence>
<evidence type="ECO:0000313" key="7">
    <source>
        <dbReference type="EMBL" id="CAF4108924.1"/>
    </source>
</evidence>